<feature type="domain" description="Inverse autotransporter beta-domain" evidence="1">
    <location>
        <begin position="111"/>
        <end position="222"/>
    </location>
</feature>
<accession>H0HIU9</accession>
<gene>
    <name evidence="2" type="ORF">MAXJ12_00267</name>
</gene>
<keyword evidence="3" id="KW-1185">Reference proteome</keyword>
<protein>
    <recommendedName>
        <fullName evidence="1">Inverse autotransporter beta-domain domain-containing protein</fullName>
    </recommendedName>
</protein>
<dbReference type="Gene3D" id="2.40.160.160">
    <property type="entry name" value="Inverse autotransporter, beta-domain"/>
    <property type="match status" value="1"/>
</dbReference>
<dbReference type="Proteomes" id="UP000003250">
    <property type="component" value="Unassembled WGS sequence"/>
</dbReference>
<dbReference type="InterPro" id="IPR038177">
    <property type="entry name" value="IAT_beta_sf"/>
</dbReference>
<reference evidence="2 3" key="1">
    <citation type="journal article" date="2012" name="J. Bacteriol.">
        <title>Draft Genome Sequence of Mesorhizobium alhagi CCNWXJ12-2T, a Novel Salt-Resistant Species Isolated from the Desert of Northwestern China.</title>
        <authorList>
            <person name="Zhou M."/>
            <person name="Chen W."/>
            <person name="Chen H."/>
            <person name="Wei G."/>
        </authorList>
    </citation>
    <scope>NUCLEOTIDE SEQUENCE [LARGE SCALE GENOMIC DNA]</scope>
    <source>
        <strain evidence="2 3">CCNWXJ12-2</strain>
    </source>
</reference>
<sequence length="476" mass="50418">MILPNVAVMPHEPGFSMSIYRFPQFSLAHRSKMFTVRNAELCKGAVRHAFRGASRHTRSRSACAIDRARFDRLGWHDFSRHLWKTSALSTIAIASSGAAAAAQEGVLWQPQVQTIIGADEQGAYSSLEGFIPLAQTPDSVLFLDLRLRHDFSNGTGGDVGLGFRHVVDPDLILGGYAYLNVDRFDGHQYTGATVGLEAIATNFDAHVNVHLPFGDTSETTSSSSSSLSLVGNQLLEQISTINSRDYASWGIEGEFGVQAPLDLPEDHSLRLHVGGYHFDDVDDIADSITGAKAGFEYKIGGVFGDSGASVVFGGEVRHDNRDGTHFAGSVRLTIPLGGAERTDTSPEPAYAVSEGLRKRANDRVRGDIGVRVDTVESSSSFSRRAINAQTGRAFGLFFAADGENTLGLGTLGDPTTLDDAVTKAGVNGFVVALGGSGNLLTEGVTLQNGQTVIGGGQSVQALLFSGATTSFGFGGS</sequence>
<evidence type="ECO:0000313" key="2">
    <source>
        <dbReference type="EMBL" id="EHK59330.1"/>
    </source>
</evidence>
<dbReference type="AlphaFoldDB" id="H0HIU9"/>
<evidence type="ECO:0000313" key="3">
    <source>
        <dbReference type="Proteomes" id="UP000003250"/>
    </source>
</evidence>
<dbReference type="Pfam" id="PF11924">
    <property type="entry name" value="IAT_beta"/>
    <property type="match status" value="1"/>
</dbReference>
<dbReference type="EMBL" id="AHAM01000004">
    <property type="protein sequence ID" value="EHK59330.1"/>
    <property type="molecule type" value="Genomic_DNA"/>
</dbReference>
<feature type="non-terminal residue" evidence="2">
    <location>
        <position position="476"/>
    </location>
</feature>
<evidence type="ECO:0000259" key="1">
    <source>
        <dbReference type="Pfam" id="PF11924"/>
    </source>
</evidence>
<proteinExistence type="predicted"/>
<dbReference type="InterPro" id="IPR024519">
    <property type="entry name" value="IAT_beta"/>
</dbReference>
<organism evidence="2 3">
    <name type="scientific">Mesorhizobium alhagi CCNWXJ12-2</name>
    <dbReference type="NCBI Taxonomy" id="1107882"/>
    <lineage>
        <taxon>Bacteria</taxon>
        <taxon>Pseudomonadati</taxon>
        <taxon>Pseudomonadota</taxon>
        <taxon>Alphaproteobacteria</taxon>
        <taxon>Hyphomicrobiales</taxon>
        <taxon>Phyllobacteriaceae</taxon>
        <taxon>Allomesorhizobium</taxon>
    </lineage>
</organism>
<name>H0HIU9_9HYPH</name>